<keyword evidence="5" id="KW-0862">Zinc</keyword>
<feature type="compositionally biased region" description="Low complexity" evidence="8">
    <location>
        <begin position="44"/>
        <end position="58"/>
    </location>
</feature>
<evidence type="ECO:0000256" key="2">
    <source>
        <dbReference type="ARBA" id="ARBA00022723"/>
    </source>
</evidence>
<sequence length="234" mass="25255">MSIRKSHVAATTRSSASSSASTKEMDERFASPEPTWECLSTSGSTSNTTARTETAASSSDDELSAAESSGESELSAASEYSPTAGKRRRSSRVRVPPARFSPVIPTKKPKYAPPPPPPPTKPSKSTRTSRQSTSSVPAPTSSASSSQDEIWPCDTCDKKFATKQRCQTHIRAVHTGSRPYSCSTCGERYTRPDTASRHIREATNRAAQKKGDNRAVHGAVHGPNSKVIRHYDEE</sequence>
<dbReference type="InterPro" id="IPR050331">
    <property type="entry name" value="Zinc_finger"/>
</dbReference>
<feature type="compositionally biased region" description="Low complexity" evidence="8">
    <location>
        <begin position="9"/>
        <end position="22"/>
    </location>
</feature>
<feature type="compositionally biased region" description="Pro residues" evidence="8">
    <location>
        <begin position="111"/>
        <end position="121"/>
    </location>
</feature>
<evidence type="ECO:0000313" key="11">
    <source>
        <dbReference type="Proteomes" id="UP000077266"/>
    </source>
</evidence>
<dbReference type="InParanoid" id="A0A165BXJ8"/>
<dbReference type="Gene3D" id="3.30.160.60">
    <property type="entry name" value="Classic Zinc Finger"/>
    <property type="match status" value="2"/>
</dbReference>
<feature type="compositionally biased region" description="Low complexity" evidence="8">
    <location>
        <begin position="93"/>
        <end position="106"/>
    </location>
</feature>
<keyword evidence="6" id="KW-0539">Nucleus</keyword>
<proteinExistence type="predicted"/>
<keyword evidence="2" id="KW-0479">Metal-binding</keyword>
<keyword evidence="3" id="KW-0677">Repeat</keyword>
<feature type="domain" description="C2H2-type" evidence="9">
    <location>
        <begin position="180"/>
        <end position="210"/>
    </location>
</feature>
<name>A0A165BXJ8_EXIGL</name>
<protein>
    <recommendedName>
        <fullName evidence="9">C2H2-type domain-containing protein</fullName>
    </recommendedName>
</protein>
<reference evidence="10 11" key="1">
    <citation type="journal article" date="2016" name="Mol. Biol. Evol.">
        <title>Comparative Genomics of Early-Diverging Mushroom-Forming Fungi Provides Insights into the Origins of Lignocellulose Decay Capabilities.</title>
        <authorList>
            <person name="Nagy L.G."/>
            <person name="Riley R."/>
            <person name="Tritt A."/>
            <person name="Adam C."/>
            <person name="Daum C."/>
            <person name="Floudas D."/>
            <person name="Sun H."/>
            <person name="Yadav J.S."/>
            <person name="Pangilinan J."/>
            <person name="Larsson K.H."/>
            <person name="Matsuura K."/>
            <person name="Barry K."/>
            <person name="Labutti K."/>
            <person name="Kuo R."/>
            <person name="Ohm R.A."/>
            <person name="Bhattacharya S.S."/>
            <person name="Shirouzu T."/>
            <person name="Yoshinaga Y."/>
            <person name="Martin F.M."/>
            <person name="Grigoriev I.V."/>
            <person name="Hibbett D.S."/>
        </authorList>
    </citation>
    <scope>NUCLEOTIDE SEQUENCE [LARGE SCALE GENOMIC DNA]</scope>
    <source>
        <strain evidence="10 11">HHB12029</strain>
    </source>
</reference>
<feature type="region of interest" description="Disordered" evidence="8">
    <location>
        <begin position="204"/>
        <end position="234"/>
    </location>
</feature>
<evidence type="ECO:0000256" key="7">
    <source>
        <dbReference type="PROSITE-ProRule" id="PRU00042"/>
    </source>
</evidence>
<dbReference type="GO" id="GO:0005634">
    <property type="term" value="C:nucleus"/>
    <property type="evidence" value="ECO:0007669"/>
    <property type="project" value="UniProtKB-SubCell"/>
</dbReference>
<dbReference type="PANTHER" id="PTHR16515">
    <property type="entry name" value="PR DOMAIN ZINC FINGER PROTEIN"/>
    <property type="match status" value="1"/>
</dbReference>
<evidence type="ECO:0000256" key="1">
    <source>
        <dbReference type="ARBA" id="ARBA00004123"/>
    </source>
</evidence>
<dbReference type="GO" id="GO:0010468">
    <property type="term" value="P:regulation of gene expression"/>
    <property type="evidence" value="ECO:0007669"/>
    <property type="project" value="TreeGrafter"/>
</dbReference>
<evidence type="ECO:0000256" key="4">
    <source>
        <dbReference type="ARBA" id="ARBA00022771"/>
    </source>
</evidence>
<gene>
    <name evidence="10" type="ORF">EXIGLDRAFT_779714</name>
</gene>
<dbReference type="SMART" id="SM00355">
    <property type="entry name" value="ZnF_C2H2"/>
    <property type="match status" value="2"/>
</dbReference>
<dbReference type="PANTHER" id="PTHR16515:SF49">
    <property type="entry name" value="GASTRULA ZINC FINGER PROTEIN XLCGF49.1-LIKE-RELATED"/>
    <property type="match status" value="1"/>
</dbReference>
<keyword evidence="11" id="KW-1185">Reference proteome</keyword>
<accession>A0A165BXJ8</accession>
<feature type="domain" description="C2H2-type" evidence="9">
    <location>
        <begin position="151"/>
        <end position="179"/>
    </location>
</feature>
<comment type="subcellular location">
    <subcellularLocation>
        <location evidence="1">Nucleus</location>
    </subcellularLocation>
</comment>
<dbReference type="AlphaFoldDB" id="A0A165BXJ8"/>
<feature type="compositionally biased region" description="Basic and acidic residues" evidence="8">
    <location>
        <begin position="204"/>
        <end position="215"/>
    </location>
</feature>
<feature type="compositionally biased region" description="Low complexity" evidence="8">
    <location>
        <begin position="65"/>
        <end position="81"/>
    </location>
</feature>
<dbReference type="InterPro" id="IPR036236">
    <property type="entry name" value="Znf_C2H2_sf"/>
</dbReference>
<dbReference type="InterPro" id="IPR013087">
    <property type="entry name" value="Znf_C2H2_type"/>
</dbReference>
<evidence type="ECO:0000256" key="8">
    <source>
        <dbReference type="SAM" id="MobiDB-lite"/>
    </source>
</evidence>
<dbReference type="PROSITE" id="PS50157">
    <property type="entry name" value="ZINC_FINGER_C2H2_2"/>
    <property type="match status" value="2"/>
</dbReference>
<dbReference type="Proteomes" id="UP000077266">
    <property type="component" value="Unassembled WGS sequence"/>
</dbReference>
<evidence type="ECO:0000256" key="3">
    <source>
        <dbReference type="ARBA" id="ARBA00022737"/>
    </source>
</evidence>
<dbReference type="SUPFAM" id="SSF57667">
    <property type="entry name" value="beta-beta-alpha zinc fingers"/>
    <property type="match status" value="1"/>
</dbReference>
<keyword evidence="4 7" id="KW-0863">Zinc-finger</keyword>
<organism evidence="10 11">
    <name type="scientific">Exidia glandulosa HHB12029</name>
    <dbReference type="NCBI Taxonomy" id="1314781"/>
    <lineage>
        <taxon>Eukaryota</taxon>
        <taxon>Fungi</taxon>
        <taxon>Dikarya</taxon>
        <taxon>Basidiomycota</taxon>
        <taxon>Agaricomycotina</taxon>
        <taxon>Agaricomycetes</taxon>
        <taxon>Auriculariales</taxon>
        <taxon>Exidiaceae</taxon>
        <taxon>Exidia</taxon>
    </lineage>
</organism>
<dbReference type="GO" id="GO:0008270">
    <property type="term" value="F:zinc ion binding"/>
    <property type="evidence" value="ECO:0007669"/>
    <property type="project" value="UniProtKB-KW"/>
</dbReference>
<feature type="compositionally biased region" description="Low complexity" evidence="8">
    <location>
        <begin position="122"/>
        <end position="146"/>
    </location>
</feature>
<dbReference type="EMBL" id="KV426392">
    <property type="protein sequence ID" value="KZV81430.1"/>
    <property type="molecule type" value="Genomic_DNA"/>
</dbReference>
<dbReference type="OrthoDB" id="6910977at2759"/>
<evidence type="ECO:0000256" key="5">
    <source>
        <dbReference type="ARBA" id="ARBA00022833"/>
    </source>
</evidence>
<evidence type="ECO:0000313" key="10">
    <source>
        <dbReference type="EMBL" id="KZV81430.1"/>
    </source>
</evidence>
<evidence type="ECO:0000259" key="9">
    <source>
        <dbReference type="PROSITE" id="PS50157"/>
    </source>
</evidence>
<evidence type="ECO:0000256" key="6">
    <source>
        <dbReference type="ARBA" id="ARBA00023242"/>
    </source>
</evidence>
<feature type="region of interest" description="Disordered" evidence="8">
    <location>
        <begin position="1"/>
        <end position="150"/>
    </location>
</feature>
<dbReference type="Pfam" id="PF00096">
    <property type="entry name" value="zf-C2H2"/>
    <property type="match status" value="1"/>
</dbReference>
<dbReference type="STRING" id="1314781.A0A165BXJ8"/>
<dbReference type="PROSITE" id="PS00028">
    <property type="entry name" value="ZINC_FINGER_C2H2_1"/>
    <property type="match status" value="1"/>
</dbReference>